<feature type="domain" description="Pseudouridine synthase RsuA/RluA-like" evidence="2">
    <location>
        <begin position="92"/>
        <end position="230"/>
    </location>
</feature>
<dbReference type="GO" id="GO:0140098">
    <property type="term" value="F:catalytic activity, acting on RNA"/>
    <property type="evidence" value="ECO:0007669"/>
    <property type="project" value="UniProtKB-ARBA"/>
</dbReference>
<dbReference type="AlphaFoldDB" id="Q1JVY6"/>
<dbReference type="CDD" id="cd02869">
    <property type="entry name" value="PseudoU_synth_RluA_like"/>
    <property type="match status" value="1"/>
</dbReference>
<reference evidence="3" key="2">
    <citation type="submission" date="2006-05" db="EMBL/GenBank/DDBJ databases">
        <title>Sequencing of the draft genome and assembly of Desulfuromonas acetoxidans DSM 684.</title>
        <authorList>
            <consortium name="US DOE Joint Genome Institute (JGI-PGF)"/>
            <person name="Copeland A."/>
            <person name="Lucas S."/>
            <person name="Lapidus A."/>
            <person name="Barry K."/>
            <person name="Detter J.C."/>
            <person name="Glavina del Rio T."/>
            <person name="Hammon N."/>
            <person name="Israni S."/>
            <person name="Dalin E."/>
            <person name="Tice H."/>
            <person name="Bruce D."/>
            <person name="Pitluck S."/>
            <person name="Richardson P."/>
        </authorList>
    </citation>
    <scope>NUCLEOTIDE SEQUENCE [LARGE SCALE GENOMIC DNA]</scope>
    <source>
        <strain evidence="3">DSM 684</strain>
    </source>
</reference>
<sequence>MPQFTVEANEIPLSPLAFLQRHISAASKSYLRQLLKKGKVKGPRGVVSEQDQLKLGDVLILPDSGRLSELLAATAQPSLEQQLFILYESREILIVDKPSGLAIHSSEGHQDRNLAALVDELIRSRGDAYQVAPIHRLDLETSGPVLFGKGKKACSELGKLFMCHEVEKSYLALVAGKTPGRGLIQSEVPSKGKTKEAQTAFQALDRNEQASLLKVTLYTGRQHQIRRQLAELGHPLFGDRRYRGQQPDALPRLFLHCCQLAFIDPFSGAPVEINSPLPADLSQFLDTVGLRYPNK</sequence>
<accession>Q1JVY6</accession>
<dbReference type="InterPro" id="IPR006145">
    <property type="entry name" value="PsdUridine_synth_RsuA/RluA"/>
</dbReference>
<dbReference type="InterPro" id="IPR020103">
    <property type="entry name" value="PsdUridine_synth_cat_dom_sf"/>
</dbReference>
<dbReference type="SUPFAM" id="SSF55120">
    <property type="entry name" value="Pseudouridine synthase"/>
    <property type="match status" value="1"/>
</dbReference>
<gene>
    <name evidence="3" type="ORF">Dace_0180</name>
</gene>
<comment type="similarity">
    <text evidence="1">Belongs to the pseudouridine synthase RluA family.</text>
</comment>
<dbReference type="GO" id="GO:0003723">
    <property type="term" value="F:RNA binding"/>
    <property type="evidence" value="ECO:0007669"/>
    <property type="project" value="InterPro"/>
</dbReference>
<dbReference type="Proteomes" id="UP000005695">
    <property type="component" value="Unassembled WGS sequence"/>
</dbReference>
<dbReference type="EMBL" id="AAEW02000028">
    <property type="protein sequence ID" value="EAT14419.1"/>
    <property type="molecule type" value="Genomic_DNA"/>
</dbReference>
<dbReference type="Gene3D" id="3.30.2350.10">
    <property type="entry name" value="Pseudouridine synthase"/>
    <property type="match status" value="1"/>
</dbReference>
<protein>
    <submittedName>
        <fullName evidence="3">Pseudouridine synthase</fullName>
    </submittedName>
</protein>
<keyword evidence="4" id="KW-1185">Reference proteome</keyword>
<name>Q1JVY6_DESA6</name>
<proteinExistence type="inferred from homology"/>
<dbReference type="OrthoDB" id="128480at2"/>
<reference evidence="3" key="1">
    <citation type="submission" date="2006-05" db="EMBL/GenBank/DDBJ databases">
        <title>Annotation of the draft genome assembly of Desulfuromonas acetoxidans DSM 684.</title>
        <authorList>
            <consortium name="US DOE Joint Genome Institute (JGI-ORNL)"/>
            <person name="Larimer F."/>
            <person name="Land M."/>
            <person name="Hauser L."/>
        </authorList>
    </citation>
    <scope>NUCLEOTIDE SEQUENCE [LARGE SCALE GENOMIC DNA]</scope>
    <source>
        <strain evidence="3">DSM 684</strain>
    </source>
</reference>
<dbReference type="InterPro" id="IPR050188">
    <property type="entry name" value="RluA_PseudoU_synthase"/>
</dbReference>
<evidence type="ECO:0000259" key="2">
    <source>
        <dbReference type="Pfam" id="PF00849"/>
    </source>
</evidence>
<evidence type="ECO:0000313" key="3">
    <source>
        <dbReference type="EMBL" id="EAT14419.1"/>
    </source>
</evidence>
<organism evidence="3 4">
    <name type="scientific">Desulfuromonas acetoxidans (strain DSM 684 / 11070)</name>
    <dbReference type="NCBI Taxonomy" id="281689"/>
    <lineage>
        <taxon>Bacteria</taxon>
        <taxon>Pseudomonadati</taxon>
        <taxon>Thermodesulfobacteriota</taxon>
        <taxon>Desulfuromonadia</taxon>
        <taxon>Desulfuromonadales</taxon>
        <taxon>Desulfuromonadaceae</taxon>
        <taxon>Desulfuromonas</taxon>
    </lineage>
</organism>
<dbReference type="PANTHER" id="PTHR21600:SF87">
    <property type="entry name" value="RNA PSEUDOURIDYLATE SYNTHASE DOMAIN-CONTAINING PROTEIN 1"/>
    <property type="match status" value="1"/>
</dbReference>
<dbReference type="Pfam" id="PF00849">
    <property type="entry name" value="PseudoU_synth_2"/>
    <property type="match status" value="1"/>
</dbReference>
<evidence type="ECO:0000256" key="1">
    <source>
        <dbReference type="ARBA" id="ARBA00010876"/>
    </source>
</evidence>
<dbReference type="GO" id="GO:0000455">
    <property type="term" value="P:enzyme-directed rRNA pseudouridine synthesis"/>
    <property type="evidence" value="ECO:0007669"/>
    <property type="project" value="TreeGrafter"/>
</dbReference>
<dbReference type="RefSeq" id="WP_006002805.1">
    <property type="nucleotide sequence ID" value="NZ_AAEW02000028.1"/>
</dbReference>
<comment type="caution">
    <text evidence="3">The sequence shown here is derived from an EMBL/GenBank/DDBJ whole genome shotgun (WGS) entry which is preliminary data.</text>
</comment>
<dbReference type="GO" id="GO:0009982">
    <property type="term" value="F:pseudouridine synthase activity"/>
    <property type="evidence" value="ECO:0007669"/>
    <property type="project" value="InterPro"/>
</dbReference>
<dbReference type="PANTHER" id="PTHR21600">
    <property type="entry name" value="MITOCHONDRIAL RNA PSEUDOURIDINE SYNTHASE"/>
    <property type="match status" value="1"/>
</dbReference>
<evidence type="ECO:0000313" key="4">
    <source>
        <dbReference type="Proteomes" id="UP000005695"/>
    </source>
</evidence>